<evidence type="ECO:0000256" key="1">
    <source>
        <dbReference type="ARBA" id="ARBA00006479"/>
    </source>
</evidence>
<dbReference type="Gene3D" id="3.30.420.40">
    <property type="match status" value="2"/>
</dbReference>
<feature type="domain" description="HTH marR-type" evidence="2">
    <location>
        <begin position="20"/>
        <end position="69"/>
    </location>
</feature>
<comment type="similarity">
    <text evidence="1">Belongs to the ROK (NagC/XylR) family.</text>
</comment>
<gene>
    <name evidence="3" type="ORF">GCM10023346_09490</name>
</gene>
<dbReference type="PANTHER" id="PTHR18964">
    <property type="entry name" value="ROK (REPRESSOR, ORF, KINASE) FAMILY"/>
    <property type="match status" value="1"/>
</dbReference>
<dbReference type="PANTHER" id="PTHR18964:SF149">
    <property type="entry name" value="BIFUNCTIONAL UDP-N-ACETYLGLUCOSAMINE 2-EPIMERASE_N-ACETYLMANNOSAMINE KINASE"/>
    <property type="match status" value="1"/>
</dbReference>
<name>A0ABP9S592_9MICC</name>
<evidence type="ECO:0000313" key="4">
    <source>
        <dbReference type="Proteomes" id="UP001500200"/>
    </source>
</evidence>
<organism evidence="3 4">
    <name type="scientific">Arthrobacter gyeryongensis</name>
    <dbReference type="NCBI Taxonomy" id="1650592"/>
    <lineage>
        <taxon>Bacteria</taxon>
        <taxon>Bacillati</taxon>
        <taxon>Actinomycetota</taxon>
        <taxon>Actinomycetes</taxon>
        <taxon>Micrococcales</taxon>
        <taxon>Micrococcaceae</taxon>
        <taxon>Arthrobacter</taxon>
    </lineage>
</organism>
<dbReference type="SUPFAM" id="SSF53067">
    <property type="entry name" value="Actin-like ATPase domain"/>
    <property type="match status" value="1"/>
</dbReference>
<dbReference type="Pfam" id="PF00480">
    <property type="entry name" value="ROK"/>
    <property type="match status" value="1"/>
</dbReference>
<dbReference type="SUPFAM" id="SSF46785">
    <property type="entry name" value="Winged helix' DNA-binding domain"/>
    <property type="match status" value="1"/>
</dbReference>
<proteinExistence type="inferred from homology"/>
<dbReference type="Proteomes" id="UP001500200">
    <property type="component" value="Unassembled WGS sequence"/>
</dbReference>
<reference evidence="4" key="1">
    <citation type="journal article" date="2019" name="Int. J. Syst. Evol. Microbiol.">
        <title>The Global Catalogue of Microorganisms (GCM) 10K type strain sequencing project: providing services to taxonomists for standard genome sequencing and annotation.</title>
        <authorList>
            <consortium name="The Broad Institute Genomics Platform"/>
            <consortium name="The Broad Institute Genome Sequencing Center for Infectious Disease"/>
            <person name="Wu L."/>
            <person name="Ma J."/>
        </authorList>
    </citation>
    <scope>NUCLEOTIDE SEQUENCE [LARGE SCALE GENOMIC DNA]</scope>
    <source>
        <strain evidence="4">JCM 18514</strain>
    </source>
</reference>
<dbReference type="InterPro" id="IPR000600">
    <property type="entry name" value="ROK"/>
</dbReference>
<protein>
    <submittedName>
        <fullName evidence="3">ROK family transcriptional regulator</fullName>
    </submittedName>
</protein>
<evidence type="ECO:0000313" key="3">
    <source>
        <dbReference type="EMBL" id="GAA5191020.1"/>
    </source>
</evidence>
<dbReference type="Gene3D" id="1.10.10.10">
    <property type="entry name" value="Winged helix-like DNA-binding domain superfamily/Winged helix DNA-binding domain"/>
    <property type="match status" value="1"/>
</dbReference>
<dbReference type="InterPro" id="IPR036388">
    <property type="entry name" value="WH-like_DNA-bd_sf"/>
</dbReference>
<accession>A0ABP9S592</accession>
<dbReference type="Pfam" id="PF12802">
    <property type="entry name" value="MarR_2"/>
    <property type="match status" value="1"/>
</dbReference>
<dbReference type="InterPro" id="IPR000835">
    <property type="entry name" value="HTH_MarR-typ"/>
</dbReference>
<evidence type="ECO:0000259" key="2">
    <source>
        <dbReference type="Pfam" id="PF12802"/>
    </source>
</evidence>
<keyword evidence="4" id="KW-1185">Reference proteome</keyword>
<comment type="caution">
    <text evidence="3">The sequence shown here is derived from an EMBL/GenBank/DDBJ whole genome shotgun (WGS) entry which is preliminary data.</text>
</comment>
<sequence length="404" mass="41725">MFATPSPGRVGDVRRQNLALVLAGIQGNGGATRAQLAAESGLTKASVSSLVTDLLESGLVRETSVTRDGERGRPGTGLVLNPARGALAAEINVDYLAVGVLDFAGELTFHESIERHNRGSLPSDILPLLVAMAQRAATKAAADGVELLGGELTVPGLVDAERNVVLAAPNLGWADVELSEELPKLLPEAPFGVSLSNEANSAALAELWFGHGADHGTSERFRDFLYISGEVGVGGGLVIDSELFAGPQGHAGEIGHVVVHPDGPLCACGGHGCLETFAGQEALYSAVGIERDSSSQQMDHLLSRLADGDERAVSAVEQAGHYLGIAVASTARVANISAVVLGGHFAVLEEWIAPALRRSLDHHAPGLIPEGKLAVSGLGQTGALRGAAATSVRRILSQAYELIP</sequence>
<dbReference type="RefSeq" id="WP_345448146.1">
    <property type="nucleotide sequence ID" value="NZ_BAABKK010000006.1"/>
</dbReference>
<dbReference type="EMBL" id="BAABKK010000006">
    <property type="protein sequence ID" value="GAA5191020.1"/>
    <property type="molecule type" value="Genomic_DNA"/>
</dbReference>
<dbReference type="InterPro" id="IPR036390">
    <property type="entry name" value="WH_DNA-bd_sf"/>
</dbReference>
<dbReference type="InterPro" id="IPR043129">
    <property type="entry name" value="ATPase_NBD"/>
</dbReference>